<dbReference type="InterPro" id="IPR006143">
    <property type="entry name" value="RND_pump_MFP"/>
</dbReference>
<evidence type="ECO:0000259" key="7">
    <source>
        <dbReference type="Pfam" id="PF25954"/>
    </source>
</evidence>
<dbReference type="InterPro" id="IPR058627">
    <property type="entry name" value="MdtA-like_C"/>
</dbReference>
<dbReference type="Proteomes" id="UP000199514">
    <property type="component" value="Unassembled WGS sequence"/>
</dbReference>
<dbReference type="GO" id="GO:1990281">
    <property type="term" value="C:efflux pump complex"/>
    <property type="evidence" value="ECO:0007669"/>
    <property type="project" value="TreeGrafter"/>
</dbReference>
<dbReference type="Gene3D" id="2.40.50.100">
    <property type="match status" value="1"/>
</dbReference>
<dbReference type="InterPro" id="IPR058625">
    <property type="entry name" value="MdtA-like_BSH"/>
</dbReference>
<dbReference type="InterPro" id="IPR058624">
    <property type="entry name" value="MdtA-like_HH"/>
</dbReference>
<dbReference type="OrthoDB" id="9806939at2"/>
<evidence type="ECO:0000259" key="8">
    <source>
        <dbReference type="Pfam" id="PF25967"/>
    </source>
</evidence>
<proteinExistence type="inferred from homology"/>
<dbReference type="Gene3D" id="1.10.287.470">
    <property type="entry name" value="Helix hairpin bin"/>
    <property type="match status" value="1"/>
</dbReference>
<dbReference type="GO" id="GO:0015562">
    <property type="term" value="F:efflux transmembrane transporter activity"/>
    <property type="evidence" value="ECO:0007669"/>
    <property type="project" value="TreeGrafter"/>
</dbReference>
<keyword evidence="4" id="KW-0732">Signal</keyword>
<keyword evidence="10" id="KW-1185">Reference proteome</keyword>
<feature type="domain" description="Multidrug resistance protein MdtA-like C-terminal permuted SH3" evidence="8">
    <location>
        <begin position="280"/>
        <end position="338"/>
    </location>
</feature>
<evidence type="ECO:0000313" key="10">
    <source>
        <dbReference type="Proteomes" id="UP000199514"/>
    </source>
</evidence>
<reference evidence="9 10" key="1">
    <citation type="submission" date="2016-10" db="EMBL/GenBank/DDBJ databases">
        <authorList>
            <person name="de Groot N.N."/>
        </authorList>
    </citation>
    <scope>NUCLEOTIDE SEQUENCE [LARGE SCALE GENOMIC DNA]</scope>
    <source>
        <strain evidence="9 10">DSM 6793</strain>
    </source>
</reference>
<evidence type="ECO:0000256" key="2">
    <source>
        <dbReference type="ARBA" id="ARBA00009477"/>
    </source>
</evidence>
<feature type="signal peptide" evidence="4">
    <location>
        <begin position="1"/>
        <end position="23"/>
    </location>
</feature>
<feature type="chain" id="PRO_5011715649" evidence="4">
    <location>
        <begin position="24"/>
        <end position="353"/>
    </location>
</feature>
<dbReference type="AlphaFoldDB" id="A0A1I1DCG9"/>
<comment type="similarity">
    <text evidence="2">Belongs to the membrane fusion protein (MFP) (TC 8.A.1) family.</text>
</comment>
<keyword evidence="3" id="KW-0813">Transport</keyword>
<dbReference type="Pfam" id="PF25967">
    <property type="entry name" value="RND-MFP_C"/>
    <property type="match status" value="1"/>
</dbReference>
<dbReference type="STRING" id="927664.SAMN05421780_10121"/>
<comment type="subcellular location">
    <subcellularLocation>
        <location evidence="1">Cell envelope</location>
    </subcellularLocation>
</comment>
<organism evidence="9 10">
    <name type="scientific">Flexibacter flexilis DSM 6793</name>
    <dbReference type="NCBI Taxonomy" id="927664"/>
    <lineage>
        <taxon>Bacteria</taxon>
        <taxon>Pseudomonadati</taxon>
        <taxon>Bacteroidota</taxon>
        <taxon>Cytophagia</taxon>
        <taxon>Cytophagales</taxon>
        <taxon>Flexibacteraceae</taxon>
        <taxon>Flexibacter</taxon>
    </lineage>
</organism>
<name>A0A1I1DCG9_9BACT</name>
<dbReference type="EMBL" id="FOLE01000001">
    <property type="protein sequence ID" value="SFB70788.1"/>
    <property type="molecule type" value="Genomic_DNA"/>
</dbReference>
<dbReference type="Pfam" id="PF25917">
    <property type="entry name" value="BSH_RND"/>
    <property type="match status" value="1"/>
</dbReference>
<dbReference type="PANTHER" id="PTHR30469:SF36">
    <property type="entry name" value="BLL3903 PROTEIN"/>
    <property type="match status" value="1"/>
</dbReference>
<evidence type="ECO:0000259" key="5">
    <source>
        <dbReference type="Pfam" id="PF25876"/>
    </source>
</evidence>
<dbReference type="Gene3D" id="2.40.420.20">
    <property type="match status" value="1"/>
</dbReference>
<dbReference type="SUPFAM" id="SSF111369">
    <property type="entry name" value="HlyD-like secretion proteins"/>
    <property type="match status" value="1"/>
</dbReference>
<evidence type="ECO:0000259" key="6">
    <source>
        <dbReference type="Pfam" id="PF25917"/>
    </source>
</evidence>
<evidence type="ECO:0000256" key="1">
    <source>
        <dbReference type="ARBA" id="ARBA00004196"/>
    </source>
</evidence>
<evidence type="ECO:0000256" key="3">
    <source>
        <dbReference type="ARBA" id="ARBA00022448"/>
    </source>
</evidence>
<dbReference type="PANTHER" id="PTHR30469">
    <property type="entry name" value="MULTIDRUG RESISTANCE PROTEIN MDTA"/>
    <property type="match status" value="1"/>
</dbReference>
<dbReference type="NCBIfam" id="TIGR01730">
    <property type="entry name" value="RND_mfp"/>
    <property type="match status" value="1"/>
</dbReference>
<dbReference type="Gene3D" id="2.40.30.170">
    <property type="match status" value="1"/>
</dbReference>
<feature type="domain" description="Multidrug resistance protein MdtA-like alpha-helical hairpin" evidence="5">
    <location>
        <begin position="107"/>
        <end position="155"/>
    </location>
</feature>
<feature type="domain" description="CusB-like beta-barrel" evidence="7">
    <location>
        <begin position="203"/>
        <end position="274"/>
    </location>
</feature>
<protein>
    <submittedName>
        <fullName evidence="9">Membrane fusion protein, multidrug efflux system</fullName>
    </submittedName>
</protein>
<dbReference type="Pfam" id="PF25876">
    <property type="entry name" value="HH_MFP_RND"/>
    <property type="match status" value="1"/>
</dbReference>
<sequence length="353" mass="38155">MKKTILQPLTALGTVILSGGLWACHSDTKAGAPAAGAMPNVQANLQGYIVKPMAISEKITVSGTLIPAEETTLFSEVSGRVVKLHLPEGQTVKKGTLLVKIFDGDLVAQLHKLQTQLKIAENTLKRQQELLAINGVSQQDFDTAELQVNNIKADMELIRVQVSKTEMRAPFTGVIGLRNISDGAYLTPATAVATIRQTSPLKLDFSVPEKYSHLLKTGQKLNFKVAAIADTFSAKVLASEDNINADTRNLKLRAVVQENDKRLVSGTFVEIGLTVDANNNALVVPTQAIIPQARDKKIVVVKNGKAEMRVVKTGVRQPQMVEIVEGIAAGDTVATTGIMFIKPDMQLKFNKVQ</sequence>
<evidence type="ECO:0000313" key="9">
    <source>
        <dbReference type="EMBL" id="SFB70788.1"/>
    </source>
</evidence>
<dbReference type="InterPro" id="IPR058792">
    <property type="entry name" value="Beta-barrel_RND_2"/>
</dbReference>
<dbReference type="Pfam" id="PF25954">
    <property type="entry name" value="Beta-barrel_RND_2"/>
    <property type="match status" value="1"/>
</dbReference>
<gene>
    <name evidence="9" type="ORF">SAMN05421780_10121</name>
</gene>
<feature type="domain" description="Multidrug resistance protein MdtA-like barrel-sandwich hybrid" evidence="6">
    <location>
        <begin position="72"/>
        <end position="194"/>
    </location>
</feature>
<dbReference type="RefSeq" id="WP_091505503.1">
    <property type="nucleotide sequence ID" value="NZ_FOLE01000001.1"/>
</dbReference>
<evidence type="ECO:0000256" key="4">
    <source>
        <dbReference type="SAM" id="SignalP"/>
    </source>
</evidence>
<accession>A0A1I1DCG9</accession>